<dbReference type="InterPro" id="IPR015414">
    <property type="entry name" value="TMEM64"/>
</dbReference>
<keyword evidence="5 6" id="KW-0472">Membrane</keyword>
<sequence length="306" mass="32391">MIAGLITQSSSKRRISNRGDGLCCLIEIGAWGRSFNRCRTRQRLRYFAGHHPIHAMNPITFALSERRRLIPIAILATALAWLATGNSIAAAQHLLETSRAAGPIGFMVLGTGLMCLFVPKTIISIAAGGLFGGFDGAWILTATALISALTNYHIGQWTLPANRSRQEENPSSIPEATSGIDNDNPSATVSSRQRLLNRISTMANQGGLGFHLAVRLTPVPTTIISYTMGAASARQIPYAVAAVLASIPQWLWVYCGAVAASPDESGMAKFAGIGCSVAAAVVLSVWVPRHVAGALQDVCGEPGESE</sequence>
<evidence type="ECO:0000256" key="3">
    <source>
        <dbReference type="ARBA" id="ARBA00022692"/>
    </source>
</evidence>
<feature type="transmembrane region" description="Helical" evidence="6">
    <location>
        <begin position="267"/>
        <end position="287"/>
    </location>
</feature>
<evidence type="ECO:0000259" key="8">
    <source>
        <dbReference type="Pfam" id="PF09335"/>
    </source>
</evidence>
<dbReference type="AlphaFoldDB" id="M5U9N8"/>
<dbReference type="PANTHER" id="PTHR12677">
    <property type="entry name" value="GOLGI APPARATUS MEMBRANE PROTEIN TVP38-RELATED"/>
    <property type="match status" value="1"/>
</dbReference>
<gene>
    <name evidence="9" type="ORF">RSSM_00543</name>
</gene>
<evidence type="ECO:0000313" key="9">
    <source>
        <dbReference type="EMBL" id="EMI58024.1"/>
    </source>
</evidence>
<reference evidence="9 10" key="1">
    <citation type="journal article" date="2013" name="Mar. Genomics">
        <title>Expression of sulfatases in Rhodopirellula baltica and the diversity of sulfatases in the genus Rhodopirellula.</title>
        <authorList>
            <person name="Wegner C.E."/>
            <person name="Richter-Heitmann T."/>
            <person name="Klindworth A."/>
            <person name="Klockow C."/>
            <person name="Richter M."/>
            <person name="Achstetter T."/>
            <person name="Glockner F.O."/>
            <person name="Harder J."/>
        </authorList>
    </citation>
    <scope>NUCLEOTIDE SEQUENCE [LARGE SCALE GENOMIC DNA]</scope>
    <source>
        <strain evidence="9 10">SM41</strain>
    </source>
</reference>
<proteinExistence type="inferred from homology"/>
<keyword evidence="2 6" id="KW-1003">Cell membrane</keyword>
<dbReference type="Pfam" id="PF09335">
    <property type="entry name" value="VTT_dom"/>
    <property type="match status" value="1"/>
</dbReference>
<feature type="transmembrane region" description="Helical" evidence="6">
    <location>
        <begin position="130"/>
        <end position="154"/>
    </location>
</feature>
<feature type="transmembrane region" description="Helical" evidence="6">
    <location>
        <begin position="100"/>
        <end position="118"/>
    </location>
</feature>
<feature type="region of interest" description="Disordered" evidence="7">
    <location>
        <begin position="163"/>
        <end position="188"/>
    </location>
</feature>
<accession>M5U9N8</accession>
<feature type="transmembrane region" description="Helical" evidence="6">
    <location>
        <begin position="236"/>
        <end position="255"/>
    </location>
</feature>
<dbReference type="Proteomes" id="UP000011885">
    <property type="component" value="Unassembled WGS sequence"/>
</dbReference>
<evidence type="ECO:0000313" key="10">
    <source>
        <dbReference type="Proteomes" id="UP000011885"/>
    </source>
</evidence>
<organism evidence="9 10">
    <name type="scientific">Rhodopirellula sallentina SM41</name>
    <dbReference type="NCBI Taxonomy" id="1263870"/>
    <lineage>
        <taxon>Bacteria</taxon>
        <taxon>Pseudomonadati</taxon>
        <taxon>Planctomycetota</taxon>
        <taxon>Planctomycetia</taxon>
        <taxon>Pirellulales</taxon>
        <taxon>Pirellulaceae</taxon>
        <taxon>Rhodopirellula</taxon>
    </lineage>
</organism>
<keyword evidence="3 6" id="KW-0812">Transmembrane</keyword>
<dbReference type="InterPro" id="IPR032816">
    <property type="entry name" value="VTT_dom"/>
</dbReference>
<protein>
    <recommendedName>
        <fullName evidence="6">TVP38/TMEM64 family membrane protein</fullName>
    </recommendedName>
</protein>
<comment type="similarity">
    <text evidence="6">Belongs to the TVP38/TMEM64 family.</text>
</comment>
<feature type="domain" description="VTT" evidence="8">
    <location>
        <begin position="118"/>
        <end position="257"/>
    </location>
</feature>
<dbReference type="EMBL" id="ANOH01000048">
    <property type="protein sequence ID" value="EMI58024.1"/>
    <property type="molecule type" value="Genomic_DNA"/>
</dbReference>
<dbReference type="GO" id="GO:0005886">
    <property type="term" value="C:plasma membrane"/>
    <property type="evidence" value="ECO:0007669"/>
    <property type="project" value="UniProtKB-SubCell"/>
</dbReference>
<dbReference type="PANTHER" id="PTHR12677:SF59">
    <property type="entry name" value="GOLGI APPARATUS MEMBRANE PROTEIN TVP38-RELATED"/>
    <property type="match status" value="1"/>
</dbReference>
<evidence type="ECO:0000256" key="1">
    <source>
        <dbReference type="ARBA" id="ARBA00004651"/>
    </source>
</evidence>
<evidence type="ECO:0000256" key="5">
    <source>
        <dbReference type="ARBA" id="ARBA00023136"/>
    </source>
</evidence>
<feature type="transmembrane region" description="Helical" evidence="6">
    <location>
        <begin position="69"/>
        <end position="88"/>
    </location>
</feature>
<keyword evidence="10" id="KW-1185">Reference proteome</keyword>
<dbReference type="PATRIC" id="fig|1263870.3.peg.595"/>
<name>M5U9N8_9BACT</name>
<keyword evidence="4 6" id="KW-1133">Transmembrane helix</keyword>
<evidence type="ECO:0000256" key="6">
    <source>
        <dbReference type="RuleBase" id="RU366058"/>
    </source>
</evidence>
<evidence type="ECO:0000256" key="7">
    <source>
        <dbReference type="SAM" id="MobiDB-lite"/>
    </source>
</evidence>
<evidence type="ECO:0000256" key="2">
    <source>
        <dbReference type="ARBA" id="ARBA00022475"/>
    </source>
</evidence>
<comment type="subcellular location">
    <subcellularLocation>
        <location evidence="1 6">Cell membrane</location>
        <topology evidence="1 6">Multi-pass membrane protein</topology>
    </subcellularLocation>
</comment>
<evidence type="ECO:0000256" key="4">
    <source>
        <dbReference type="ARBA" id="ARBA00022989"/>
    </source>
</evidence>
<comment type="caution">
    <text evidence="9">The sequence shown here is derived from an EMBL/GenBank/DDBJ whole genome shotgun (WGS) entry which is preliminary data.</text>
</comment>